<evidence type="ECO:0000313" key="5">
    <source>
        <dbReference type="Proteomes" id="UP000317318"/>
    </source>
</evidence>
<keyword evidence="2" id="KW-0677">Repeat</keyword>
<proteinExistence type="predicted"/>
<dbReference type="Proteomes" id="UP000317318">
    <property type="component" value="Chromosome"/>
</dbReference>
<evidence type="ECO:0000313" key="4">
    <source>
        <dbReference type="EMBL" id="QDT36010.1"/>
    </source>
</evidence>
<keyword evidence="5" id="KW-1185">Reference proteome</keyword>
<dbReference type="InterPro" id="IPR015943">
    <property type="entry name" value="WD40/YVTN_repeat-like_dom_sf"/>
</dbReference>
<dbReference type="InterPro" id="IPR050349">
    <property type="entry name" value="WD_LIS1/nudF_dynein_reg"/>
</dbReference>
<evidence type="ECO:0000256" key="2">
    <source>
        <dbReference type="ARBA" id="ARBA00022737"/>
    </source>
</evidence>
<dbReference type="EMBL" id="CP036268">
    <property type="protein sequence ID" value="QDT36010.1"/>
    <property type="molecule type" value="Genomic_DNA"/>
</dbReference>
<dbReference type="InterPro" id="IPR001680">
    <property type="entry name" value="WD40_rpt"/>
</dbReference>
<protein>
    <submittedName>
        <fullName evidence="4">WD domain, G-beta repeat</fullName>
    </submittedName>
</protein>
<accession>A0A517QWQ7</accession>
<evidence type="ECO:0000256" key="1">
    <source>
        <dbReference type="ARBA" id="ARBA00022574"/>
    </source>
</evidence>
<evidence type="ECO:0000256" key="3">
    <source>
        <dbReference type="PROSITE-ProRule" id="PRU00221"/>
    </source>
</evidence>
<dbReference type="PROSITE" id="PS50082">
    <property type="entry name" value="WD_REPEATS_2"/>
    <property type="match status" value="1"/>
</dbReference>
<feature type="repeat" description="WD" evidence="3">
    <location>
        <begin position="992"/>
        <end position="1032"/>
    </location>
</feature>
<dbReference type="SMART" id="SM00320">
    <property type="entry name" value="WD40"/>
    <property type="match status" value="3"/>
</dbReference>
<dbReference type="SUPFAM" id="SSF50978">
    <property type="entry name" value="WD40 repeat-like"/>
    <property type="match status" value="2"/>
</dbReference>
<gene>
    <name evidence="4" type="ORF">Pan189_03650</name>
</gene>
<organism evidence="4 5">
    <name type="scientific">Stratiformator vulcanicus</name>
    <dbReference type="NCBI Taxonomy" id="2527980"/>
    <lineage>
        <taxon>Bacteria</taxon>
        <taxon>Pseudomonadati</taxon>
        <taxon>Planctomycetota</taxon>
        <taxon>Planctomycetia</taxon>
        <taxon>Planctomycetales</taxon>
        <taxon>Planctomycetaceae</taxon>
        <taxon>Stratiformator</taxon>
    </lineage>
</organism>
<dbReference type="Pfam" id="PF00400">
    <property type="entry name" value="WD40"/>
    <property type="match status" value="2"/>
</dbReference>
<sequence length="1367" mass="153944">MPEPSAPIASQLTFLRHHVPKVLSKTDDLLGLAELRRRLGPEADSAEGRRLLSPWAYFYNDLPGEQLYLPLPLRAERSDAGAEQLLKDAKPHAERVNPTLSAMLRHLGETGDTHGVLLLSRSGAGKTVACRRAFFDCFPIPEQLGVRSERVGQLPELAGYLPCWAEVGAKLSRLDQLVESCNSGGDRKWHNVIDDTLERINNGDWILELIAQTSGRGKDQTSGWSTEQKELIRWRLKRWLTTAGGPKLLLFVDLNSADSTRRQLLAKVIRLFQRDFGEYGHRVVVTYRSTASGDAVMTELWDDEQFVAFDLEPIHPQNAEDYLRNFRGYEQYLRKKLGLPVLQDDVESECRKLGEFIRRHAKQESLISTPLLTHFVASLEGERLEQIDSLFDLYDAVVDQHIIRDINTYGRQLPTRLAGRRAPALVRTALCRLALAILPNEESTRLDSLETAICLLEDPLHLRTRWWPEDECWHQGSYFTEEFSESEQDTLLEFSLLRKDGNGVGFLHDSLLYYFAALTLRYSRRPGRGALPELPKEWAEQVVRRIRTTPRQWMLPAEFLGGTLADEILIDLAERLVASPPKDGLPRLVMRLLEGSGSQHEVLTAMLQAIRWHGPFVYMHPATLIQEVYNFFTLKKNELDSLSEAVDRVKRIFSALHGDAQWPWLAEINTMRSGIPYTISLSGTTCKSIRLSSSNRVIALDSRSQLISWNVLDGTLIKCNQYSLRFQDVFFITQDEEVFAITCTQIVHWDLRENEIRILYQTEKTITAAARIEDGLAICTGEEVLYVELPASRPESLFSCCSPVETLKVHFPYICALTTDRQVVAYNFEERVMIDCITIEEEADDFSNFKDSINLFLADSGWVLLMMQSGNIIEWNPKAGIYIEKSLNYGGQQFEGHKWIFKELQCLGENAILLLASHVFFPDIDNPAEAVMILGPYSTLLAWDIGISEVRKVFETKHTLNCMLLTHVGLFVGDDKGNLLQFTDLYGPPKRIKAHRGGVTCLACNSDGSLVSAGEDKTLSLWTTNEGIQLERDYCNADGDYSCEDLTMIGFAGPTQLILHDGERNIFIRWEIFTNVKKHATHRIGADYAVEGGPYAVITSNLYGEIAVIDEFEAMHRDMNAGFSDTSGDAILARSKRFERNAMPPGPAFRPHNDRVSSIVPLIDGRWASAGQDGKIEVWDPRPAIRGWRDRPRAWKQYDWGERASLKLSDEYPTSVAVFDSSTLVIGTSRGSVYKWNIVSDCTVKLSHGQPAFEKFVVLRSTKVIIARDKTGQAHLIQSTGTGEVILAEDEDRVVDIAKVGDCLFGVLKESGRLTICNHSAVVIDEVFVPEHPRGVAFSTSGWFAVETSGGGIVVLRAEGVRSNWCL</sequence>
<dbReference type="PANTHER" id="PTHR44129">
    <property type="entry name" value="WD REPEAT-CONTAINING PROTEIN POP1"/>
    <property type="match status" value="1"/>
</dbReference>
<name>A0A517QWQ7_9PLAN</name>
<dbReference type="KEGG" id="svp:Pan189_03650"/>
<keyword evidence="1 3" id="KW-0853">WD repeat</keyword>
<dbReference type="Gene3D" id="2.130.10.10">
    <property type="entry name" value="YVTN repeat-like/Quinoprotein amine dehydrogenase"/>
    <property type="match status" value="2"/>
</dbReference>
<dbReference type="InterPro" id="IPR036322">
    <property type="entry name" value="WD40_repeat_dom_sf"/>
</dbReference>
<reference evidence="4 5" key="1">
    <citation type="submission" date="2019-02" db="EMBL/GenBank/DDBJ databases">
        <title>Deep-cultivation of Planctomycetes and their phenomic and genomic characterization uncovers novel biology.</title>
        <authorList>
            <person name="Wiegand S."/>
            <person name="Jogler M."/>
            <person name="Boedeker C."/>
            <person name="Pinto D."/>
            <person name="Vollmers J."/>
            <person name="Rivas-Marin E."/>
            <person name="Kohn T."/>
            <person name="Peeters S.H."/>
            <person name="Heuer A."/>
            <person name="Rast P."/>
            <person name="Oberbeckmann S."/>
            <person name="Bunk B."/>
            <person name="Jeske O."/>
            <person name="Meyerdierks A."/>
            <person name="Storesund J.E."/>
            <person name="Kallscheuer N."/>
            <person name="Luecker S."/>
            <person name="Lage O.M."/>
            <person name="Pohl T."/>
            <person name="Merkel B.J."/>
            <person name="Hornburger P."/>
            <person name="Mueller R.-W."/>
            <person name="Bruemmer F."/>
            <person name="Labrenz M."/>
            <person name="Spormann A.M."/>
            <person name="Op den Camp H."/>
            <person name="Overmann J."/>
            <person name="Amann R."/>
            <person name="Jetten M.S.M."/>
            <person name="Mascher T."/>
            <person name="Medema M.H."/>
            <person name="Devos D.P."/>
            <person name="Kaster A.-K."/>
            <person name="Ovreas L."/>
            <person name="Rohde M."/>
            <person name="Galperin M.Y."/>
            <person name="Jogler C."/>
        </authorList>
    </citation>
    <scope>NUCLEOTIDE SEQUENCE [LARGE SCALE GENOMIC DNA]</scope>
    <source>
        <strain evidence="4 5">Pan189</strain>
    </source>
</reference>